<protein>
    <submittedName>
        <fullName evidence="2">AzlD domain-containing protein</fullName>
    </submittedName>
</protein>
<keyword evidence="3" id="KW-1185">Reference proteome</keyword>
<dbReference type="EMBL" id="JAUTWS010000005">
    <property type="protein sequence ID" value="MDO9708160.1"/>
    <property type="molecule type" value="Genomic_DNA"/>
</dbReference>
<feature type="transmembrane region" description="Helical" evidence="1">
    <location>
        <begin position="47"/>
        <end position="75"/>
    </location>
</feature>
<comment type="caution">
    <text evidence="2">The sequence shown here is derived from an EMBL/GenBank/DDBJ whole genome shotgun (WGS) entry which is preliminary data.</text>
</comment>
<gene>
    <name evidence="2" type="ORF">Q7A36_07395</name>
</gene>
<evidence type="ECO:0000313" key="3">
    <source>
        <dbReference type="Proteomes" id="UP001243009"/>
    </source>
</evidence>
<accession>A0ABT9DW77</accession>
<dbReference type="RefSeq" id="WP_305103026.1">
    <property type="nucleotide sequence ID" value="NZ_JAUTWS010000005.1"/>
</dbReference>
<dbReference type="InterPro" id="IPR008407">
    <property type="entry name" value="Brnchd-chn_aa_trnsp_AzlD"/>
</dbReference>
<keyword evidence="1" id="KW-0472">Membrane</keyword>
<dbReference type="Proteomes" id="UP001243009">
    <property type="component" value="Unassembled WGS sequence"/>
</dbReference>
<keyword evidence="1" id="KW-0812">Transmembrane</keyword>
<sequence>MSLRWDVLAAILGMALATYLCRAGGYAVLRVTRPPPFVHAMLQHLPGCIFVAFLAPAFLRGGWGMAAAGAVVLLVQARLGRLALSILAGVGTLWLFRAAGLG</sequence>
<keyword evidence="1" id="KW-1133">Transmembrane helix</keyword>
<proteinExistence type="predicted"/>
<evidence type="ECO:0000313" key="2">
    <source>
        <dbReference type="EMBL" id="MDO9708160.1"/>
    </source>
</evidence>
<reference evidence="2 3" key="1">
    <citation type="submission" date="2023-08" db="EMBL/GenBank/DDBJ databases">
        <title>The draft genome sequence of Paracraurococcus sp. LOR1-02.</title>
        <authorList>
            <person name="Kingkaew E."/>
            <person name="Tanasupawat S."/>
        </authorList>
    </citation>
    <scope>NUCLEOTIDE SEQUENCE [LARGE SCALE GENOMIC DNA]</scope>
    <source>
        <strain evidence="2 3">LOR1-02</strain>
    </source>
</reference>
<organism evidence="2 3">
    <name type="scientific">Paracraurococcus lichenis</name>
    <dbReference type="NCBI Taxonomy" id="3064888"/>
    <lineage>
        <taxon>Bacteria</taxon>
        <taxon>Pseudomonadati</taxon>
        <taxon>Pseudomonadota</taxon>
        <taxon>Alphaproteobacteria</taxon>
        <taxon>Acetobacterales</taxon>
        <taxon>Roseomonadaceae</taxon>
        <taxon>Paracraurococcus</taxon>
    </lineage>
</organism>
<name>A0ABT9DW77_9PROT</name>
<evidence type="ECO:0000256" key="1">
    <source>
        <dbReference type="SAM" id="Phobius"/>
    </source>
</evidence>
<feature type="transmembrane region" description="Helical" evidence="1">
    <location>
        <begin position="82"/>
        <end position="100"/>
    </location>
</feature>
<dbReference type="Pfam" id="PF05437">
    <property type="entry name" value="AzlD"/>
    <property type="match status" value="1"/>
</dbReference>